<evidence type="ECO:0000256" key="2">
    <source>
        <dbReference type="ARBA" id="ARBA00022692"/>
    </source>
</evidence>
<evidence type="ECO:0000256" key="4">
    <source>
        <dbReference type="ARBA" id="ARBA00023136"/>
    </source>
</evidence>
<protein>
    <submittedName>
        <fullName evidence="9">Integral membrane protein</fullName>
    </submittedName>
</protein>
<feature type="transmembrane region" description="Helical" evidence="7">
    <location>
        <begin position="100"/>
        <end position="126"/>
    </location>
</feature>
<dbReference type="OrthoDB" id="5329176at2759"/>
<dbReference type="Proteomes" id="UP000756921">
    <property type="component" value="Unassembled WGS sequence"/>
</dbReference>
<reference evidence="9" key="1">
    <citation type="journal article" date="2020" name="Mol. Plant Microbe Interact.">
        <title>Genome Sequence of the Biocontrol Agent Coniothyrium minitans strain Conio (IMI 134523).</title>
        <authorList>
            <person name="Patel D."/>
            <person name="Shittu T.A."/>
            <person name="Baroncelli R."/>
            <person name="Muthumeenakshi S."/>
            <person name="Osborne T.H."/>
            <person name="Janganan T.K."/>
            <person name="Sreenivasaprasad S."/>
        </authorList>
    </citation>
    <scope>NUCLEOTIDE SEQUENCE</scope>
    <source>
        <strain evidence="9">Conio</strain>
    </source>
</reference>
<evidence type="ECO:0000313" key="9">
    <source>
        <dbReference type="EMBL" id="KAF9734886.1"/>
    </source>
</evidence>
<evidence type="ECO:0000256" key="1">
    <source>
        <dbReference type="ARBA" id="ARBA00004141"/>
    </source>
</evidence>
<dbReference type="PANTHER" id="PTHR33048">
    <property type="entry name" value="PTH11-LIKE INTEGRAL MEMBRANE PROTEIN (AFU_ORTHOLOGUE AFUA_5G11245)"/>
    <property type="match status" value="1"/>
</dbReference>
<dbReference type="PANTHER" id="PTHR33048:SF123">
    <property type="entry name" value="INTEGRAL MEMBRANE PROTEIN"/>
    <property type="match status" value="1"/>
</dbReference>
<proteinExistence type="inferred from homology"/>
<name>A0A9P6GFS4_9PLEO</name>
<feature type="domain" description="Rhodopsin" evidence="8">
    <location>
        <begin position="40"/>
        <end position="280"/>
    </location>
</feature>
<keyword evidence="3 7" id="KW-1133">Transmembrane helix</keyword>
<evidence type="ECO:0000256" key="6">
    <source>
        <dbReference type="SAM" id="MobiDB-lite"/>
    </source>
</evidence>
<keyword evidence="10" id="KW-1185">Reference proteome</keyword>
<feature type="region of interest" description="Disordered" evidence="6">
    <location>
        <begin position="329"/>
        <end position="369"/>
    </location>
</feature>
<evidence type="ECO:0000313" key="10">
    <source>
        <dbReference type="Proteomes" id="UP000756921"/>
    </source>
</evidence>
<evidence type="ECO:0000256" key="5">
    <source>
        <dbReference type="ARBA" id="ARBA00038359"/>
    </source>
</evidence>
<feature type="transmembrane region" description="Helical" evidence="7">
    <location>
        <begin position="60"/>
        <end position="80"/>
    </location>
</feature>
<organism evidence="9 10">
    <name type="scientific">Paraphaeosphaeria minitans</name>
    <dbReference type="NCBI Taxonomy" id="565426"/>
    <lineage>
        <taxon>Eukaryota</taxon>
        <taxon>Fungi</taxon>
        <taxon>Dikarya</taxon>
        <taxon>Ascomycota</taxon>
        <taxon>Pezizomycotina</taxon>
        <taxon>Dothideomycetes</taxon>
        <taxon>Pleosporomycetidae</taxon>
        <taxon>Pleosporales</taxon>
        <taxon>Massarineae</taxon>
        <taxon>Didymosphaeriaceae</taxon>
        <taxon>Paraphaeosphaeria</taxon>
    </lineage>
</organism>
<feature type="transmembrane region" description="Helical" evidence="7">
    <location>
        <begin position="20"/>
        <end position="40"/>
    </location>
</feature>
<evidence type="ECO:0000259" key="8">
    <source>
        <dbReference type="Pfam" id="PF20684"/>
    </source>
</evidence>
<dbReference type="InterPro" id="IPR049326">
    <property type="entry name" value="Rhodopsin_dom_fungi"/>
</dbReference>
<evidence type="ECO:0000256" key="7">
    <source>
        <dbReference type="SAM" id="Phobius"/>
    </source>
</evidence>
<keyword evidence="2 7" id="KW-0812">Transmembrane</keyword>
<sequence length="369" mass="41226">MSDNAFALLMYPSGDEKARQNVAVGAVVTMTLLGMACVALRIHTRARIVRNMGNEDWTIIAAAILTVAFATQLLVAVKVFKMGYSGMSLSMEQAVASSKLGLSIIVVYKSTVTLIKASILMIYLRLSVTKTFEWLCKGSIYLLFTYQAIVIIIVPLECIPLRKMWDLSSHVPGHCIDTATFYYITSAFHILMDVWILLLPYKLIFSIPRPTREKFAVYAVFGLGAFSTLCSVIRFHFLVVALNSKDPYYDSLGVNVWSAVEVNVGIICASMPTLRPLLSRAQRVRTRHALKVTEQSEGSFTPWSSRRGGLLQAKEMFITLGTITAGTFKGSRNSVRDEEQWRDEKPPPVPPKDGREPRLSYPDVAHRKF</sequence>
<feature type="transmembrane region" description="Helical" evidence="7">
    <location>
        <begin position="257"/>
        <end position="278"/>
    </location>
</feature>
<dbReference type="InterPro" id="IPR052337">
    <property type="entry name" value="SAT4-like"/>
</dbReference>
<dbReference type="EMBL" id="WJXW01000007">
    <property type="protein sequence ID" value="KAF9734886.1"/>
    <property type="molecule type" value="Genomic_DNA"/>
</dbReference>
<comment type="similarity">
    <text evidence="5">Belongs to the SAT4 family.</text>
</comment>
<keyword evidence="4 7" id="KW-0472">Membrane</keyword>
<evidence type="ECO:0000256" key="3">
    <source>
        <dbReference type="ARBA" id="ARBA00022989"/>
    </source>
</evidence>
<comment type="subcellular location">
    <subcellularLocation>
        <location evidence="1">Membrane</location>
        <topology evidence="1">Multi-pass membrane protein</topology>
    </subcellularLocation>
</comment>
<feature type="transmembrane region" description="Helical" evidence="7">
    <location>
        <begin position="215"/>
        <end position="237"/>
    </location>
</feature>
<comment type="caution">
    <text evidence="9">The sequence shown here is derived from an EMBL/GenBank/DDBJ whole genome shotgun (WGS) entry which is preliminary data.</text>
</comment>
<dbReference type="AlphaFoldDB" id="A0A9P6GFS4"/>
<dbReference type="GO" id="GO:0016020">
    <property type="term" value="C:membrane"/>
    <property type="evidence" value="ECO:0007669"/>
    <property type="project" value="UniProtKB-SubCell"/>
</dbReference>
<gene>
    <name evidence="9" type="ORF">PMIN01_07789</name>
</gene>
<dbReference type="Pfam" id="PF20684">
    <property type="entry name" value="Fung_rhodopsin"/>
    <property type="match status" value="1"/>
</dbReference>
<feature type="transmembrane region" description="Helical" evidence="7">
    <location>
        <begin position="138"/>
        <end position="162"/>
    </location>
</feature>
<feature type="transmembrane region" description="Helical" evidence="7">
    <location>
        <begin position="182"/>
        <end position="203"/>
    </location>
</feature>
<accession>A0A9P6GFS4</accession>
<feature type="compositionally biased region" description="Basic and acidic residues" evidence="6">
    <location>
        <begin position="334"/>
        <end position="369"/>
    </location>
</feature>